<dbReference type="InterPro" id="IPR021027">
    <property type="entry name" value="Transposase_put_HTH"/>
</dbReference>
<protein>
    <submittedName>
        <fullName evidence="3">Helix-turn-helix domain-containing protein</fullName>
    </submittedName>
</protein>
<feature type="region of interest" description="Disordered" evidence="1">
    <location>
        <begin position="89"/>
        <end position="112"/>
    </location>
</feature>
<dbReference type="EMBL" id="CP065937">
    <property type="protein sequence ID" value="QQA60951.1"/>
    <property type="molecule type" value="Genomic_DNA"/>
</dbReference>
<evidence type="ECO:0000256" key="1">
    <source>
        <dbReference type="SAM" id="MobiDB-lite"/>
    </source>
</evidence>
<dbReference type="AlphaFoldDB" id="A0A7T3X2D3"/>
<reference evidence="3" key="1">
    <citation type="submission" date="2020-12" db="EMBL/GenBank/DDBJ databases">
        <title>GES Beta-lactamases isolated from hospital effluents in Brazil.</title>
        <authorList>
            <person name="Conte D."/>
            <person name="Mesa D."/>
            <person name="Palmeiro J.K."/>
            <person name="Dalla-Costa L.M."/>
        </authorList>
    </citation>
    <scope>NUCLEOTIDE SEQUENCE [LARGE SCALE GENOMIC DNA]</scope>
    <source>
        <strain evidence="3">Aero21</strain>
    </source>
</reference>
<sequence>MQILKAYKFRLEPTEQQAQRLRQLGGCARYVWNHGLAETKRILDAGEKLPSPVGRKTQKWPFWPRHIPTTSSRSSRICMARGCAALIRNSPPRHPYSRKKATTATLSGSSTSTSIAALKRVAA</sequence>
<proteinExistence type="predicted"/>
<organism evidence="3">
    <name type="scientific">Aeromonas caviae</name>
    <name type="common">Aeromonas punctata</name>
    <dbReference type="NCBI Taxonomy" id="648"/>
    <lineage>
        <taxon>Bacteria</taxon>
        <taxon>Pseudomonadati</taxon>
        <taxon>Pseudomonadota</taxon>
        <taxon>Gammaproteobacteria</taxon>
        <taxon>Aeromonadales</taxon>
        <taxon>Aeromonadaceae</taxon>
        <taxon>Aeromonas</taxon>
    </lineage>
</organism>
<accession>A0A7T3X2D3</accession>
<dbReference type="Pfam" id="PF12323">
    <property type="entry name" value="HTH_OrfB_IS605"/>
    <property type="match status" value="1"/>
</dbReference>
<feature type="compositionally biased region" description="Low complexity" evidence="1">
    <location>
        <begin position="102"/>
        <end position="112"/>
    </location>
</feature>
<name>A0A7T3X2D3_AERCA</name>
<feature type="domain" description="Transposase putative helix-turn-helix" evidence="2">
    <location>
        <begin position="1"/>
        <end position="47"/>
    </location>
</feature>
<evidence type="ECO:0000259" key="2">
    <source>
        <dbReference type="Pfam" id="PF12323"/>
    </source>
</evidence>
<evidence type="ECO:0000313" key="3">
    <source>
        <dbReference type="EMBL" id="QQA60951.1"/>
    </source>
</evidence>
<gene>
    <name evidence="3" type="ORF">JC965_25480</name>
</gene>